<keyword evidence="3" id="KW-0378">Hydrolase</keyword>
<proteinExistence type="evidence at transcript level"/>
<protein>
    <submittedName>
        <fullName evidence="3">Putative trypsin-like serine protease</fullName>
    </submittedName>
</protein>
<dbReference type="InterPro" id="IPR009003">
    <property type="entry name" value="Peptidase_S1_PA"/>
</dbReference>
<feature type="domain" description="Peptidase S1" evidence="2">
    <location>
        <begin position="7"/>
        <end position="51"/>
    </location>
</feature>
<name>V5HIP0_IXORI</name>
<feature type="non-terminal residue" evidence="3">
    <location>
        <position position="1"/>
    </location>
</feature>
<dbReference type="InterPro" id="IPR043504">
    <property type="entry name" value="Peptidase_S1_PA_chymotrypsin"/>
</dbReference>
<evidence type="ECO:0000313" key="3">
    <source>
        <dbReference type="EMBL" id="JAB83535.1"/>
    </source>
</evidence>
<dbReference type="GO" id="GO:0004252">
    <property type="term" value="F:serine-type endopeptidase activity"/>
    <property type="evidence" value="ECO:0007669"/>
    <property type="project" value="InterPro"/>
</dbReference>
<keyword evidence="3" id="KW-0645">Protease</keyword>
<accession>V5HIP0</accession>
<evidence type="ECO:0000256" key="1">
    <source>
        <dbReference type="ARBA" id="ARBA00023157"/>
    </source>
</evidence>
<dbReference type="Pfam" id="PF00089">
    <property type="entry name" value="Trypsin"/>
    <property type="match status" value="1"/>
</dbReference>
<sequence length="70" mass="7953">SVIKERISNGTDAITGAWPWQVEVRHSDRHICGGALIDPQYVLTSAHYLTEFTLSSLKIRPWKLLHSSHK</sequence>
<dbReference type="PANTHER" id="PTHR24252">
    <property type="entry name" value="ACROSIN-RELATED"/>
    <property type="match status" value="1"/>
</dbReference>
<dbReference type="PANTHER" id="PTHR24252:SF7">
    <property type="entry name" value="HYALIN"/>
    <property type="match status" value="1"/>
</dbReference>
<dbReference type="AlphaFoldDB" id="V5HIP0"/>
<dbReference type="SUPFAM" id="SSF50494">
    <property type="entry name" value="Trypsin-like serine proteases"/>
    <property type="match status" value="1"/>
</dbReference>
<keyword evidence="1" id="KW-1015">Disulfide bond</keyword>
<organism evidence="3">
    <name type="scientific">Ixodes ricinus</name>
    <name type="common">Common tick</name>
    <name type="synonym">Acarus ricinus</name>
    <dbReference type="NCBI Taxonomy" id="34613"/>
    <lineage>
        <taxon>Eukaryota</taxon>
        <taxon>Metazoa</taxon>
        <taxon>Ecdysozoa</taxon>
        <taxon>Arthropoda</taxon>
        <taxon>Chelicerata</taxon>
        <taxon>Arachnida</taxon>
        <taxon>Acari</taxon>
        <taxon>Parasitiformes</taxon>
        <taxon>Ixodida</taxon>
        <taxon>Ixodoidea</taxon>
        <taxon>Ixodidae</taxon>
        <taxon>Ixodinae</taxon>
        <taxon>Ixodes</taxon>
    </lineage>
</organism>
<dbReference type="GO" id="GO:0006508">
    <property type="term" value="P:proteolysis"/>
    <property type="evidence" value="ECO:0007669"/>
    <property type="project" value="UniProtKB-KW"/>
</dbReference>
<dbReference type="InterPro" id="IPR001254">
    <property type="entry name" value="Trypsin_dom"/>
</dbReference>
<evidence type="ECO:0000259" key="2">
    <source>
        <dbReference type="Pfam" id="PF00089"/>
    </source>
</evidence>
<reference evidence="3" key="1">
    <citation type="journal article" date="2015" name="Sci. Rep.">
        <title>Tissue- and time-dependent transcription in Ixodes ricinus salivary glands and midguts when blood feeding on the vertebrate host.</title>
        <authorList>
            <person name="Kotsyfakis M."/>
            <person name="Schwarz A."/>
            <person name="Erhart J."/>
            <person name="Ribeiro J.M."/>
        </authorList>
    </citation>
    <scope>NUCLEOTIDE SEQUENCE</scope>
    <source>
        <tissue evidence="3">Salivary gland and midgut</tissue>
    </source>
</reference>
<dbReference type="EMBL" id="GANP01000933">
    <property type="protein sequence ID" value="JAB83535.1"/>
    <property type="molecule type" value="mRNA"/>
</dbReference>
<dbReference type="Gene3D" id="2.40.10.10">
    <property type="entry name" value="Trypsin-like serine proteases"/>
    <property type="match status" value="1"/>
</dbReference>